<comment type="caution">
    <text evidence="3">The sequence shown here is derived from an EMBL/GenBank/DDBJ whole genome shotgun (WGS) entry which is preliminary data.</text>
</comment>
<dbReference type="InterPro" id="IPR029021">
    <property type="entry name" value="Prot-tyrosine_phosphatase-like"/>
</dbReference>
<dbReference type="InterPro" id="IPR055214">
    <property type="entry name" value="PTP-NADK"/>
</dbReference>
<sequence length="193" mass="22130">MKKKNFKIIGICVLVLALAIAGKYIYQVNIKHNFEVISEGKFYKSGVIPPEELPEVLQEYNIKTVIDLRFPESTDELNNPEVAAQLKSEQEAVAKVKHVTYVNNGSEQVPSKKNLDTFFAILDDAKNYPILIHCYHGVGRAELYSALYRIEYENWTPNDARLATRDFVKWSSFDLGTPKGDFLQNYIPRKKKN</sequence>
<dbReference type="PROSITE" id="PS50056">
    <property type="entry name" value="TYR_PHOSPHATASE_2"/>
    <property type="match status" value="1"/>
</dbReference>
<comment type="similarity">
    <text evidence="1">Belongs to the protein-tyrosine phosphatase family.</text>
</comment>
<dbReference type="Proteomes" id="UP000216035">
    <property type="component" value="Unassembled WGS sequence"/>
</dbReference>
<dbReference type="RefSeq" id="WP_094485292.1">
    <property type="nucleotide sequence ID" value="NZ_NOXX01000143.1"/>
</dbReference>
<dbReference type="GO" id="GO:0016791">
    <property type="term" value="F:phosphatase activity"/>
    <property type="evidence" value="ECO:0007669"/>
    <property type="project" value="TreeGrafter"/>
</dbReference>
<dbReference type="Pfam" id="PF22741">
    <property type="entry name" value="PTP-NADK"/>
    <property type="match status" value="1"/>
</dbReference>
<evidence type="ECO:0000256" key="1">
    <source>
        <dbReference type="ARBA" id="ARBA00009580"/>
    </source>
</evidence>
<dbReference type="EMBL" id="NOXX01000143">
    <property type="protein sequence ID" value="OYQ47444.1"/>
    <property type="molecule type" value="Genomic_DNA"/>
</dbReference>
<feature type="domain" description="Tyrosine specific protein phosphatases" evidence="2">
    <location>
        <begin position="116"/>
        <end position="151"/>
    </location>
</feature>
<dbReference type="Gene3D" id="3.90.190.10">
    <property type="entry name" value="Protein tyrosine phosphatase superfamily"/>
    <property type="match status" value="1"/>
</dbReference>
<gene>
    <name evidence="3" type="ORF">CHX27_03040</name>
</gene>
<evidence type="ECO:0000259" key="2">
    <source>
        <dbReference type="PROSITE" id="PS50056"/>
    </source>
</evidence>
<dbReference type="InterPro" id="IPR000387">
    <property type="entry name" value="Tyr_Pase_dom"/>
</dbReference>
<dbReference type="SUPFAM" id="SSF52799">
    <property type="entry name" value="(Phosphotyrosine protein) phosphatases II"/>
    <property type="match status" value="1"/>
</dbReference>
<dbReference type="PANTHER" id="PTHR31126:SF1">
    <property type="entry name" value="TYROSINE SPECIFIC PROTEIN PHOSPHATASES DOMAIN-CONTAINING PROTEIN"/>
    <property type="match status" value="1"/>
</dbReference>
<organism evidence="3 4">
    <name type="scientific">Flavobacterium aurantiibacter</name>
    <dbReference type="NCBI Taxonomy" id="2023067"/>
    <lineage>
        <taxon>Bacteria</taxon>
        <taxon>Pseudomonadati</taxon>
        <taxon>Bacteroidota</taxon>
        <taxon>Flavobacteriia</taxon>
        <taxon>Flavobacteriales</taxon>
        <taxon>Flavobacteriaceae</taxon>
        <taxon>Flavobacterium</taxon>
    </lineage>
</organism>
<reference evidence="3 4" key="1">
    <citation type="submission" date="2017-07" db="EMBL/GenBank/DDBJ databases">
        <title>Flavobacterium cyanobacteriorum sp. nov., isolated from cyanobacterial aggregates in a eutrophic lake.</title>
        <authorList>
            <person name="Cai H."/>
        </authorList>
    </citation>
    <scope>NUCLEOTIDE SEQUENCE [LARGE SCALE GENOMIC DNA]</scope>
    <source>
        <strain evidence="3 4">TH167</strain>
    </source>
</reference>
<keyword evidence="4" id="KW-1185">Reference proteome</keyword>
<evidence type="ECO:0000313" key="4">
    <source>
        <dbReference type="Proteomes" id="UP000216035"/>
    </source>
</evidence>
<protein>
    <submittedName>
        <fullName evidence="3">Protein phosphatase</fullName>
    </submittedName>
</protein>
<dbReference type="OrthoDB" id="9814896at2"/>
<dbReference type="PANTHER" id="PTHR31126">
    <property type="entry name" value="TYROSINE-PROTEIN PHOSPHATASE"/>
    <property type="match status" value="1"/>
</dbReference>
<accession>A0A256A2W5</accession>
<evidence type="ECO:0000313" key="3">
    <source>
        <dbReference type="EMBL" id="OYQ47444.1"/>
    </source>
</evidence>
<proteinExistence type="inferred from homology"/>
<name>A0A256A2W5_9FLAO</name>
<dbReference type="AlphaFoldDB" id="A0A256A2W5"/>
<dbReference type="CDD" id="cd14529">
    <property type="entry name" value="TpbA-like"/>
    <property type="match status" value="1"/>
</dbReference>